<evidence type="ECO:0000313" key="3">
    <source>
        <dbReference type="Proteomes" id="UP000631421"/>
    </source>
</evidence>
<comment type="caution">
    <text evidence="2">The sequence shown here is derived from an EMBL/GenBank/DDBJ whole genome shotgun (WGS) entry which is preliminary data.</text>
</comment>
<keyword evidence="3" id="KW-1185">Reference proteome</keyword>
<gene>
    <name evidence="2" type="ORF">H6F44_21220</name>
</gene>
<feature type="domain" description="NACHT" evidence="1">
    <location>
        <begin position="208"/>
        <end position="348"/>
    </location>
</feature>
<protein>
    <submittedName>
        <fullName evidence="2">GUN4 domain-containing protein</fullName>
    </submittedName>
</protein>
<dbReference type="Gene3D" id="1.25.40.620">
    <property type="match status" value="1"/>
</dbReference>
<proteinExistence type="predicted"/>
<name>A0A926UYR7_9CYAN</name>
<dbReference type="AlphaFoldDB" id="A0A926UYR7"/>
<dbReference type="Proteomes" id="UP000631421">
    <property type="component" value="Unassembled WGS sequence"/>
</dbReference>
<dbReference type="Gene3D" id="1.10.10.1770">
    <property type="entry name" value="Gun4-like"/>
    <property type="match status" value="1"/>
</dbReference>
<evidence type="ECO:0000313" key="2">
    <source>
        <dbReference type="EMBL" id="MBD2152620.1"/>
    </source>
</evidence>
<organism evidence="2 3">
    <name type="scientific">Pseudanabaena cinerea FACHB-1277</name>
    <dbReference type="NCBI Taxonomy" id="2949581"/>
    <lineage>
        <taxon>Bacteria</taxon>
        <taxon>Bacillati</taxon>
        <taxon>Cyanobacteriota</taxon>
        <taxon>Cyanophyceae</taxon>
        <taxon>Pseudanabaenales</taxon>
        <taxon>Pseudanabaenaceae</taxon>
        <taxon>Pseudanabaena</taxon>
        <taxon>Pseudanabaena cinerea</taxon>
    </lineage>
</organism>
<dbReference type="PROSITE" id="PS50837">
    <property type="entry name" value="NACHT"/>
    <property type="match status" value="1"/>
</dbReference>
<evidence type="ECO:0000259" key="1">
    <source>
        <dbReference type="PROSITE" id="PS50837"/>
    </source>
</evidence>
<dbReference type="InterPro" id="IPR037215">
    <property type="entry name" value="GUN4-like_sf"/>
</dbReference>
<dbReference type="PANTHER" id="PTHR34800:SF1">
    <property type="entry name" value="TETRAPYRROLE-BINDING PROTEIN, CHLOROPLASTIC"/>
    <property type="match status" value="1"/>
</dbReference>
<dbReference type="SUPFAM" id="SSF140869">
    <property type="entry name" value="GUN4-like"/>
    <property type="match status" value="1"/>
</dbReference>
<dbReference type="PANTHER" id="PTHR34800">
    <property type="entry name" value="TETRAPYRROLE-BINDING PROTEIN, CHLOROPLASTIC"/>
    <property type="match status" value="1"/>
</dbReference>
<dbReference type="Pfam" id="PF05729">
    <property type="entry name" value="NACHT"/>
    <property type="match status" value="1"/>
</dbReference>
<dbReference type="GO" id="GO:0046906">
    <property type="term" value="F:tetrapyrrole binding"/>
    <property type="evidence" value="ECO:0007669"/>
    <property type="project" value="TreeGrafter"/>
</dbReference>
<dbReference type="RefSeq" id="WP_190353086.1">
    <property type="nucleotide sequence ID" value="NZ_JACJPY010000124.1"/>
</dbReference>
<dbReference type="InterPro" id="IPR027417">
    <property type="entry name" value="P-loop_NTPase"/>
</dbReference>
<dbReference type="Gene3D" id="3.40.50.300">
    <property type="entry name" value="P-loop containing nucleotide triphosphate hydrolases"/>
    <property type="match status" value="1"/>
</dbReference>
<dbReference type="SUPFAM" id="SSF52540">
    <property type="entry name" value="P-loop containing nucleoside triphosphate hydrolases"/>
    <property type="match status" value="1"/>
</dbReference>
<dbReference type="Pfam" id="PF05419">
    <property type="entry name" value="GUN4"/>
    <property type="match status" value="1"/>
</dbReference>
<dbReference type="InterPro" id="IPR007111">
    <property type="entry name" value="NACHT_NTPase"/>
</dbReference>
<dbReference type="CDD" id="cd16383">
    <property type="entry name" value="GUN4"/>
    <property type="match status" value="1"/>
</dbReference>
<dbReference type="EMBL" id="JACJPY010000124">
    <property type="protein sequence ID" value="MBD2152620.1"/>
    <property type="molecule type" value="Genomic_DNA"/>
</dbReference>
<reference evidence="2" key="2">
    <citation type="submission" date="2020-08" db="EMBL/GenBank/DDBJ databases">
        <authorList>
            <person name="Chen M."/>
            <person name="Teng W."/>
            <person name="Zhao L."/>
            <person name="Hu C."/>
            <person name="Zhou Y."/>
            <person name="Han B."/>
            <person name="Song L."/>
            <person name="Shu W."/>
        </authorList>
    </citation>
    <scope>NUCLEOTIDE SEQUENCE</scope>
    <source>
        <strain evidence="2">FACHB-1277</strain>
    </source>
</reference>
<reference evidence="2" key="1">
    <citation type="journal article" date="2015" name="ISME J.">
        <title>Draft Genome Sequence of Streptomyces incarnatus NRRL8089, which Produces the Nucleoside Antibiotic Sinefungin.</title>
        <authorList>
            <person name="Oshima K."/>
            <person name="Hattori M."/>
            <person name="Shimizu H."/>
            <person name="Fukuda K."/>
            <person name="Nemoto M."/>
            <person name="Inagaki K."/>
            <person name="Tamura T."/>
        </authorList>
    </citation>
    <scope>NUCLEOTIDE SEQUENCE</scope>
    <source>
        <strain evidence="2">FACHB-1277</strain>
    </source>
</reference>
<accession>A0A926UYR7</accession>
<sequence length="815" mass="94587">MVIRYIEYAIALSTMIQEPEKQPNSSPEKRFVQRSLAAVARWSPLGGTSFAFASFLLKQEWVTAIALFPVTAVSGVWAAYSKNFTERLSEIYGERGKKDADGFVENMDQANQFLTEKLNWRSLGFTEKYLKCQEWDCHEDNVVGMREEDDLPVNSPLLREVFVPLELSGDSLARGYEFRDRPENRAEICEQLQIWQLLERVREDNRLRQIAIRAWGGYGKTTLLKHLAYIYSTQEYCKGSYRKYQVPTLIPFLLFLGGCWKELTKENPPNLPELLTDYHIGRLTKIKPLDAVPNNWALNILRRGDALVMFDGFDEVPPAERAKVSTWLSDEMRQYPESIFILTSRPTAYTEDYTARKPTASFWIQDFNPEQRKQFVEQWYICQERYARGGRNTPDVEAKAKDKAEKLLAQIEARPELKDLAGNALLLNMMARFHRDNKQGAELPQRKVELYQDICELQLGRRASARGIFLVLNSISQRQEVLQFVALEMMCGRAKTIDTNDFAPEYFEVEGFKQISEADLLEYIEMALQRIDPDVSAKEFLKQAEDISELLVKKDGHIYAVYQFAHLSFQEFLAACELFRMRQQGEKLAFECMGISAWQDVILFYAAMINPTKLIQEALNQKHIDLADRIYKQTEKRLNLSIAEQKALEGVKQSVTNSRYQKLEDYLENQQWYEADQETYKLMIRAVGKEDGQWFSTKDLKEFPCDELLAIDKLWVEISKKHGFEFGFSVQKQIYVECGGILDFSYPSSETWEKFCDRTAWKERAKWVDYPDQFFKNNFMSVKGHLPVLGGVVWVGEEWGELVGVIFSRIETCEV</sequence>
<dbReference type="InterPro" id="IPR008629">
    <property type="entry name" value="GUN4-like"/>
</dbReference>